<gene>
    <name evidence="5" type="ORF">QUF54_03880</name>
</gene>
<keyword evidence="3" id="KW-0624">Polysaccharide degradation</keyword>
<dbReference type="InterPro" id="IPR001000">
    <property type="entry name" value="GH10_dom"/>
</dbReference>
<feature type="domain" description="GH10" evidence="4">
    <location>
        <begin position="2"/>
        <end position="59"/>
    </location>
</feature>
<proteinExistence type="predicted"/>
<keyword evidence="6" id="KW-1185">Reference proteome</keyword>
<feature type="non-terminal residue" evidence="5">
    <location>
        <position position="1023"/>
    </location>
</feature>
<dbReference type="EMBL" id="JAUCGM010000166">
    <property type="protein sequence ID" value="MDM8562473.1"/>
    <property type="molecule type" value="Genomic_DNA"/>
</dbReference>
<evidence type="ECO:0000313" key="6">
    <source>
        <dbReference type="Proteomes" id="UP001171945"/>
    </source>
</evidence>
<sequence>MLKEHFNSATPGNVIKWNKLLADQRGDIFTYDFAKADKAIDNAIAAGSRVRGHCLIWGKFKGRTHPIGIHRILKESNDQKSAMKGIIDKLTHPDYRDYLRLEQEIQHHACFQKLCDLPTFAAGSEGLVILGFIMNENEKYRLGDFTNDTFPFRKCLTVFREVTSEHLPAWAVIRIAEKQYPDVVQSLLGELFGQMPTKRLVKLLLWLKEQHANLPTNRTSILEVFNSYLEMAVANYEEFNETIFRKILLLSRAGKWKSPSKLSLEAQNIDENDLLEHTQGNILRHHIKNTVQKNTANSSKADVVDKGNIIYFEPYFAKWTDKINHELIGIFLALLGDAVLSGDRKSGDSINTSFISQLAQDYLGKHHSVESVRKNLNIDNTDHFSVRINVTQQKNGQVKLTALDGDRFEADLCETADSIFIDHDIREFDDMCSTFLVTIENTDYQIDISKRKKWIALCLLEIDTERQYDSKSLSNLLKAATAKVLECVYNQQNTDALDQLWEKFSQPEQLDIGTARQWILRSAFFYLSQLNYTGYDFRQLLKKWEKLDSPQDSLDAKESYYQKEQSFITKLGELIESKPEEQSSILEAIRTKIASNYQYNHQSVPFELFQNADDSVVELEEMSCQLEQSQRFTLSWNDTTLTVTHWGRPINWFRYGDFSADEGRERGFAHDLKKMLVLNSGSDKNEKVTGKFGLGFKSVFLICKQPRILSGHPTILSKQLGFQIIAGLLPVPLPDEERTKLLTSLQNKTPDNLPVGTIIELAIDDGYTPNDIIDLFKKVVGVLLVFAKRIKNCGLESKSDNHSVIWQPKEIIKEVYVGDLKLDIEQDEPSTVLVIQNQNKEGILMRLGSQGVEKLPEHIPDIWVTAPLKESMDFHFALNGRFDIDIGRAQLALNSENNQEVTKRLCGFIGQKLCDLFKKSQESDFNFNEKLGLSTELSNYDFWDSMWKLLRDSFISNHESSKLGNFIFVRQLLDKHPAFPTGLWCGYRMLTYFNEIKFVANGVIQGKAYFEQVATWDKFKSIA</sequence>
<dbReference type="InterPro" id="IPR017853">
    <property type="entry name" value="GH"/>
</dbReference>
<dbReference type="SUPFAM" id="SSF51445">
    <property type="entry name" value="(Trans)glycosidases"/>
    <property type="match status" value="1"/>
</dbReference>
<evidence type="ECO:0000313" key="5">
    <source>
        <dbReference type="EMBL" id="MDM8562473.1"/>
    </source>
</evidence>
<protein>
    <submittedName>
        <fullName evidence="5">Endo-1,4-beta-xylanase</fullName>
    </submittedName>
</protein>
<keyword evidence="1" id="KW-0378">Hydrolase</keyword>
<dbReference type="Gene3D" id="3.20.20.80">
    <property type="entry name" value="Glycosidases"/>
    <property type="match status" value="1"/>
</dbReference>
<evidence type="ECO:0000256" key="2">
    <source>
        <dbReference type="ARBA" id="ARBA00023277"/>
    </source>
</evidence>
<organism evidence="5 6">
    <name type="scientific">Candidatus Marithioploca araucensis</name>
    <dbReference type="NCBI Taxonomy" id="70273"/>
    <lineage>
        <taxon>Bacteria</taxon>
        <taxon>Pseudomonadati</taxon>
        <taxon>Pseudomonadota</taxon>
        <taxon>Gammaproteobacteria</taxon>
        <taxon>Thiotrichales</taxon>
        <taxon>Thiotrichaceae</taxon>
        <taxon>Candidatus Marithioploca</taxon>
    </lineage>
</organism>
<dbReference type="InterPro" id="IPR036890">
    <property type="entry name" value="HATPase_C_sf"/>
</dbReference>
<keyword evidence="2" id="KW-0119">Carbohydrate metabolism</keyword>
<dbReference type="Gene3D" id="3.30.565.10">
    <property type="entry name" value="Histidine kinase-like ATPase, C-terminal domain"/>
    <property type="match status" value="1"/>
</dbReference>
<comment type="caution">
    <text evidence="5">The sequence shown here is derived from an EMBL/GenBank/DDBJ whole genome shotgun (WGS) entry which is preliminary data.</text>
</comment>
<accession>A0ABT7VSG3</accession>
<dbReference type="Proteomes" id="UP001171945">
    <property type="component" value="Unassembled WGS sequence"/>
</dbReference>
<evidence type="ECO:0000256" key="3">
    <source>
        <dbReference type="ARBA" id="ARBA00023326"/>
    </source>
</evidence>
<name>A0ABT7VSG3_9GAMM</name>
<evidence type="ECO:0000256" key="1">
    <source>
        <dbReference type="ARBA" id="ARBA00022801"/>
    </source>
</evidence>
<reference evidence="5" key="1">
    <citation type="submission" date="2023-06" db="EMBL/GenBank/DDBJ databases">
        <title>Uncultivated large filamentous bacteria from sulfidic sediments reveal new species and different genomic features in energy metabolism and defense.</title>
        <authorList>
            <person name="Fonseca A."/>
        </authorList>
    </citation>
    <scope>NUCLEOTIDE SEQUENCE</scope>
    <source>
        <strain evidence="5">HSG4</strain>
    </source>
</reference>
<dbReference type="SUPFAM" id="SSF55874">
    <property type="entry name" value="ATPase domain of HSP90 chaperone/DNA topoisomerase II/histidine kinase"/>
    <property type="match status" value="1"/>
</dbReference>
<dbReference type="Pfam" id="PF00331">
    <property type="entry name" value="Glyco_hydro_10"/>
    <property type="match status" value="1"/>
</dbReference>
<evidence type="ECO:0000259" key="4">
    <source>
        <dbReference type="Pfam" id="PF00331"/>
    </source>
</evidence>